<dbReference type="AlphaFoldDB" id="A0AAU7N1Y3"/>
<reference evidence="1" key="1">
    <citation type="submission" date="2024-05" db="EMBL/GenBank/DDBJ databases">
        <title>Draft Genome Sequences of Flagellimonas sp. MMG031 and Marinobacter sp. MMG032 Isolated from the dinoflagellate Symbiodinium pilosum.</title>
        <authorList>
            <person name="Shikuma N.J."/>
            <person name="Farrell M.V."/>
        </authorList>
    </citation>
    <scope>NUCLEOTIDE SEQUENCE</scope>
    <source>
        <strain evidence="1">MMG031</strain>
    </source>
</reference>
<dbReference type="EMBL" id="CP157804">
    <property type="protein sequence ID" value="XBQ24580.1"/>
    <property type="molecule type" value="Genomic_DNA"/>
</dbReference>
<proteinExistence type="predicted"/>
<protein>
    <submittedName>
        <fullName evidence="1">Uncharacterized protein</fullName>
    </submittedName>
</protein>
<dbReference type="KEGG" id="fld:ABNE31_06595"/>
<name>A0AAU7N1Y3_9FLAO</name>
<evidence type="ECO:0000313" key="1">
    <source>
        <dbReference type="EMBL" id="XBQ24580.1"/>
    </source>
</evidence>
<accession>A0AAU7N1Y3</accession>
<dbReference type="RefSeq" id="WP_257024025.1">
    <property type="nucleotide sequence ID" value="NZ_CP157804.1"/>
</dbReference>
<gene>
    <name evidence="1" type="ORF">ABNE31_06595</name>
</gene>
<sequence length="40" mass="4919">MTAGINAWGKLMIKKYQQLWQYAKDYARKCRLVYKRMYSI</sequence>
<organism evidence="1">
    <name type="scientific">Flagellimonas sp. MMG031</name>
    <dbReference type="NCBI Taxonomy" id="3158549"/>
    <lineage>
        <taxon>Bacteria</taxon>
        <taxon>Pseudomonadati</taxon>
        <taxon>Bacteroidota</taxon>
        <taxon>Flavobacteriia</taxon>
        <taxon>Flavobacteriales</taxon>
        <taxon>Flavobacteriaceae</taxon>
        <taxon>Flagellimonas</taxon>
    </lineage>
</organism>